<dbReference type="InterPro" id="IPR001173">
    <property type="entry name" value="Glyco_trans_2-like"/>
</dbReference>
<gene>
    <name evidence="6" type="ORF">H1P_400012</name>
</gene>
<dbReference type="SUPFAM" id="SSF53448">
    <property type="entry name" value="Nucleotide-diphospho-sugar transferases"/>
    <property type="match status" value="1"/>
</dbReference>
<evidence type="ECO:0000256" key="3">
    <source>
        <dbReference type="ARBA" id="ARBA00022676"/>
    </source>
</evidence>
<evidence type="ECO:0000259" key="5">
    <source>
        <dbReference type="Pfam" id="PF00535"/>
    </source>
</evidence>
<dbReference type="OrthoDB" id="440227at2"/>
<comment type="pathway">
    <text evidence="1">Cell wall biogenesis; cell wall polysaccharide biosynthesis.</text>
</comment>
<keyword evidence="3" id="KW-0328">Glycosyltransferase</keyword>
<dbReference type="InterPro" id="IPR029044">
    <property type="entry name" value="Nucleotide-diphossugar_trans"/>
</dbReference>
<dbReference type="PANTHER" id="PTHR43179">
    <property type="entry name" value="RHAMNOSYLTRANSFERASE WBBL"/>
    <property type="match status" value="1"/>
</dbReference>
<evidence type="ECO:0000313" key="6">
    <source>
        <dbReference type="EMBL" id="VEP16056.1"/>
    </source>
</evidence>
<name>A0A563VXA6_9CYAN</name>
<dbReference type="GO" id="GO:0016757">
    <property type="term" value="F:glycosyltransferase activity"/>
    <property type="evidence" value="ECO:0007669"/>
    <property type="project" value="UniProtKB-KW"/>
</dbReference>
<dbReference type="RefSeq" id="WP_144865825.1">
    <property type="nucleotide sequence ID" value="NZ_LR213800.1"/>
</dbReference>
<feature type="domain" description="Glycosyltransferase 2-like" evidence="5">
    <location>
        <begin position="6"/>
        <end position="123"/>
    </location>
</feature>
<reference evidence="6 7" key="1">
    <citation type="submission" date="2019-01" db="EMBL/GenBank/DDBJ databases">
        <authorList>
            <person name="Brito A."/>
        </authorList>
    </citation>
    <scope>NUCLEOTIDE SEQUENCE [LARGE SCALE GENOMIC DNA]</scope>
    <source>
        <strain evidence="6">1</strain>
    </source>
</reference>
<dbReference type="AlphaFoldDB" id="A0A563VXA6"/>
<accession>A0A563VXA6</accession>
<evidence type="ECO:0000256" key="4">
    <source>
        <dbReference type="ARBA" id="ARBA00022679"/>
    </source>
</evidence>
<evidence type="ECO:0000256" key="1">
    <source>
        <dbReference type="ARBA" id="ARBA00004776"/>
    </source>
</evidence>
<keyword evidence="7" id="KW-1185">Reference proteome</keyword>
<dbReference type="EMBL" id="CAACVJ010000335">
    <property type="protein sequence ID" value="VEP16056.1"/>
    <property type="molecule type" value="Genomic_DNA"/>
</dbReference>
<sequence length="293" mass="33116">MDRFVSVIIPVFNDAERLKICLAALEKQTYPQDCYETIAVDNGSDESLENIVKQFPQAKLAYCGEPGSYTARNHGVSLARGEILAFTDSDCIPAPDWLMTGVKRLVTTVNCGLVAGKIEIFFQISDRPKAIELYDSVTFFNQKQYIEEQKYGATANIFTYKSVLDRVGLFNSQLKSGGDREWGQRVFAQGYSLVYADETLVAHPARYSFGQMYRKIARVRGVGYEQARATQPLLVYLLTTLSHLKPPLRSTIAILNQLSQEDRLKNTLQATQVISIIFAMHYLGFFAQTYRDR</sequence>
<keyword evidence="4" id="KW-0808">Transferase</keyword>
<organism evidence="6 7">
    <name type="scientific">Hyella patelloides LEGE 07179</name>
    <dbReference type="NCBI Taxonomy" id="945734"/>
    <lineage>
        <taxon>Bacteria</taxon>
        <taxon>Bacillati</taxon>
        <taxon>Cyanobacteriota</taxon>
        <taxon>Cyanophyceae</taxon>
        <taxon>Pleurocapsales</taxon>
        <taxon>Hyellaceae</taxon>
        <taxon>Hyella</taxon>
    </lineage>
</organism>
<dbReference type="Pfam" id="PF00535">
    <property type="entry name" value="Glycos_transf_2"/>
    <property type="match status" value="1"/>
</dbReference>
<protein>
    <recommendedName>
        <fullName evidence="5">Glycosyltransferase 2-like domain-containing protein</fullName>
    </recommendedName>
</protein>
<evidence type="ECO:0000256" key="2">
    <source>
        <dbReference type="ARBA" id="ARBA00006739"/>
    </source>
</evidence>
<comment type="similarity">
    <text evidence="2">Belongs to the glycosyltransferase 2 family.</text>
</comment>
<evidence type="ECO:0000313" key="7">
    <source>
        <dbReference type="Proteomes" id="UP000320055"/>
    </source>
</evidence>
<dbReference type="Proteomes" id="UP000320055">
    <property type="component" value="Unassembled WGS sequence"/>
</dbReference>
<proteinExistence type="inferred from homology"/>
<dbReference type="Gene3D" id="3.90.550.10">
    <property type="entry name" value="Spore Coat Polysaccharide Biosynthesis Protein SpsA, Chain A"/>
    <property type="match status" value="1"/>
</dbReference>
<dbReference type="PANTHER" id="PTHR43179:SF12">
    <property type="entry name" value="GALACTOFURANOSYLTRANSFERASE GLFT2"/>
    <property type="match status" value="1"/>
</dbReference>